<dbReference type="SUPFAM" id="SSF55418">
    <property type="entry name" value="eIF4e-like"/>
    <property type="match status" value="1"/>
</dbReference>
<dbReference type="InterPro" id="IPR023398">
    <property type="entry name" value="TIF_eIF4e-like"/>
</dbReference>
<name>A0A1Y2EWL6_9BASI</name>
<dbReference type="Gene3D" id="3.30.760.10">
    <property type="entry name" value="RNA Cap, Translation Initiation Factor Eif4e"/>
    <property type="match status" value="1"/>
</dbReference>
<comment type="caution">
    <text evidence="1">The sequence shown here is derived from an EMBL/GenBank/DDBJ whole genome shotgun (WGS) entry which is preliminary data.</text>
</comment>
<gene>
    <name evidence="1" type="ORF">BCR35DRAFT_124475</name>
</gene>
<accession>A0A1Y2EWL6</accession>
<dbReference type="Proteomes" id="UP000193467">
    <property type="component" value="Unassembled WGS sequence"/>
</dbReference>
<proteinExistence type="predicted"/>
<reference evidence="1 2" key="1">
    <citation type="submission" date="2016-07" db="EMBL/GenBank/DDBJ databases">
        <title>Pervasive Adenine N6-methylation of Active Genes in Fungi.</title>
        <authorList>
            <consortium name="DOE Joint Genome Institute"/>
            <person name="Mondo S.J."/>
            <person name="Dannebaum R.O."/>
            <person name="Kuo R.C."/>
            <person name="Labutti K."/>
            <person name="Haridas S."/>
            <person name="Kuo A."/>
            <person name="Salamov A."/>
            <person name="Ahrendt S.R."/>
            <person name="Lipzen A."/>
            <person name="Sullivan W."/>
            <person name="Andreopoulos W.B."/>
            <person name="Clum A."/>
            <person name="Lindquist E."/>
            <person name="Daum C."/>
            <person name="Ramamoorthy G.K."/>
            <person name="Gryganskyi A."/>
            <person name="Culley D."/>
            <person name="Magnuson J.K."/>
            <person name="James T.Y."/>
            <person name="O'Malley M.A."/>
            <person name="Stajich J.E."/>
            <person name="Spatafora J.W."/>
            <person name="Visel A."/>
            <person name="Grigoriev I.V."/>
        </authorList>
    </citation>
    <scope>NUCLEOTIDE SEQUENCE [LARGE SCALE GENOMIC DNA]</scope>
    <source>
        <strain evidence="1 2">62-1032</strain>
    </source>
</reference>
<organism evidence="1 2">
    <name type="scientific">Leucosporidium creatinivorum</name>
    <dbReference type="NCBI Taxonomy" id="106004"/>
    <lineage>
        <taxon>Eukaryota</taxon>
        <taxon>Fungi</taxon>
        <taxon>Dikarya</taxon>
        <taxon>Basidiomycota</taxon>
        <taxon>Pucciniomycotina</taxon>
        <taxon>Microbotryomycetes</taxon>
        <taxon>Leucosporidiales</taxon>
        <taxon>Leucosporidium</taxon>
    </lineage>
</organism>
<dbReference type="EMBL" id="MCGR01000036">
    <property type="protein sequence ID" value="ORY75969.1"/>
    <property type="molecule type" value="Genomic_DNA"/>
</dbReference>
<dbReference type="OrthoDB" id="17977at2759"/>
<evidence type="ECO:0000313" key="1">
    <source>
        <dbReference type="EMBL" id="ORY75969.1"/>
    </source>
</evidence>
<evidence type="ECO:0000313" key="2">
    <source>
        <dbReference type="Proteomes" id="UP000193467"/>
    </source>
</evidence>
<keyword evidence="2" id="KW-1185">Reference proteome</keyword>
<protein>
    <submittedName>
        <fullName evidence="1">Uncharacterized protein</fullName>
    </submittedName>
</protein>
<dbReference type="AlphaFoldDB" id="A0A1Y2EWL6"/>
<sequence>MEQGGRFLLLPPKALFHPIFERLILLLAGSSLEQLILDQPITLARFEEEEGTLVGVVANRRLQGDRIELWVAGGRKGSKASKGWLQRLKKVLVKELLVDEESLKYKRHGS</sequence>
<dbReference type="STRING" id="106004.A0A1Y2EWL6"/>
<dbReference type="InParanoid" id="A0A1Y2EWL6"/>